<evidence type="ECO:0000256" key="2">
    <source>
        <dbReference type="ARBA" id="ARBA00005695"/>
    </source>
</evidence>
<accession>A0ABP8WX15</accession>
<comment type="caution">
    <text evidence="7">The sequence shown here is derived from an EMBL/GenBank/DDBJ whole genome shotgun (WGS) entry which is preliminary data.</text>
</comment>
<dbReference type="PIRSF" id="PIRSF002741">
    <property type="entry name" value="MppA"/>
    <property type="match status" value="1"/>
</dbReference>
<dbReference type="CDD" id="cd08493">
    <property type="entry name" value="PBP2_DppA_like"/>
    <property type="match status" value="1"/>
</dbReference>
<evidence type="ECO:0000256" key="5">
    <source>
        <dbReference type="SAM" id="SignalP"/>
    </source>
</evidence>
<keyword evidence="4 5" id="KW-0732">Signal</keyword>
<dbReference type="Proteomes" id="UP001500843">
    <property type="component" value="Unassembled WGS sequence"/>
</dbReference>
<dbReference type="Pfam" id="PF00496">
    <property type="entry name" value="SBP_bac_5"/>
    <property type="match status" value="1"/>
</dbReference>
<feature type="domain" description="Solute-binding protein family 5" evidence="6">
    <location>
        <begin position="88"/>
        <end position="471"/>
    </location>
</feature>
<dbReference type="RefSeq" id="WP_253875052.1">
    <property type="nucleotide sequence ID" value="NZ_BAABHM010000009.1"/>
</dbReference>
<dbReference type="EMBL" id="BAABHM010000009">
    <property type="protein sequence ID" value="GAA4696455.1"/>
    <property type="molecule type" value="Genomic_DNA"/>
</dbReference>
<dbReference type="PANTHER" id="PTHR30290">
    <property type="entry name" value="PERIPLASMIC BINDING COMPONENT OF ABC TRANSPORTER"/>
    <property type="match status" value="1"/>
</dbReference>
<organism evidence="7 8">
    <name type="scientific">Promicromonospora umidemergens</name>
    <dbReference type="NCBI Taxonomy" id="629679"/>
    <lineage>
        <taxon>Bacteria</taxon>
        <taxon>Bacillati</taxon>
        <taxon>Actinomycetota</taxon>
        <taxon>Actinomycetes</taxon>
        <taxon>Micrococcales</taxon>
        <taxon>Promicromonosporaceae</taxon>
        <taxon>Promicromonospora</taxon>
    </lineage>
</organism>
<evidence type="ECO:0000256" key="3">
    <source>
        <dbReference type="ARBA" id="ARBA00022448"/>
    </source>
</evidence>
<dbReference type="SUPFAM" id="SSF53850">
    <property type="entry name" value="Periplasmic binding protein-like II"/>
    <property type="match status" value="1"/>
</dbReference>
<feature type="chain" id="PRO_5046690747" evidence="5">
    <location>
        <begin position="24"/>
        <end position="552"/>
    </location>
</feature>
<dbReference type="InterPro" id="IPR039424">
    <property type="entry name" value="SBP_5"/>
</dbReference>
<keyword evidence="3" id="KW-0813">Transport</keyword>
<keyword evidence="8" id="KW-1185">Reference proteome</keyword>
<gene>
    <name evidence="7" type="ORF">GCM10023198_15560</name>
</gene>
<reference evidence="8" key="1">
    <citation type="journal article" date="2019" name="Int. J. Syst. Evol. Microbiol.">
        <title>The Global Catalogue of Microorganisms (GCM) 10K type strain sequencing project: providing services to taxonomists for standard genome sequencing and annotation.</title>
        <authorList>
            <consortium name="The Broad Institute Genomics Platform"/>
            <consortium name="The Broad Institute Genome Sequencing Center for Infectious Disease"/>
            <person name="Wu L."/>
            <person name="Ma J."/>
        </authorList>
    </citation>
    <scope>NUCLEOTIDE SEQUENCE [LARGE SCALE GENOMIC DNA]</scope>
    <source>
        <strain evidence="8">JCM 17975</strain>
    </source>
</reference>
<comment type="subcellular location">
    <subcellularLocation>
        <location evidence="1">Cell membrane</location>
        <topology evidence="1">Lipid-anchor</topology>
    </subcellularLocation>
</comment>
<sequence>MRRRATRLAGGVTLVTAFAVALSGCVASERDADGGDGGSNGGDGTFVFAGSAEPSSLDPAFASDGETFRVARQIFEGLVGVEPGTADPAPLLAESWDVSEDGLEYTFHLKEDVKFHDDTDFNAEAVCFNFDRWHDWTGLAAHENLSYYYKVVFGGTGKDSLYASCDASDDATAVVTLKEPIPELVPALSLPSFAMQSPTALEEFGADEVEGTSDAPQLTVYGKEHPVGTGPYEFKEWKSGESVTLTANDTYWGEIADVKTIVFTVISDGTARRQALEAGDIDGYDLVAPADVDALKEGGYTILDRDAFNILYLGMNQAQEPLDDIKVRQAIAHAIDKEGLVQAALPEGTEPATQFVPEIVTGFSEDVQSYEYDPEKAKALLKEAGQENLEIEFNYPTEVSRPYMPDAAAIFEAISADLEEVGITSKATPEPWSPTYIDTIQGGEKHGLHLLGWTGDYNDTYNFIGTFFGAQSLEWGFDDPEVFQAVKDARNAPLEEQEAAFMNANEVIMEALPGVPLASPVPSLVVAPEIEGYPISPVQDEVYNVITLGGGE</sequence>
<dbReference type="Gene3D" id="3.10.105.10">
    <property type="entry name" value="Dipeptide-binding Protein, Domain 3"/>
    <property type="match status" value="1"/>
</dbReference>
<evidence type="ECO:0000256" key="1">
    <source>
        <dbReference type="ARBA" id="ARBA00004193"/>
    </source>
</evidence>
<name>A0ABP8WX15_9MICO</name>
<feature type="signal peptide" evidence="5">
    <location>
        <begin position="1"/>
        <end position="23"/>
    </location>
</feature>
<evidence type="ECO:0000313" key="8">
    <source>
        <dbReference type="Proteomes" id="UP001500843"/>
    </source>
</evidence>
<protein>
    <submittedName>
        <fullName evidence="7">ABC transporter substrate-binding protein</fullName>
    </submittedName>
</protein>
<dbReference type="InterPro" id="IPR030678">
    <property type="entry name" value="Peptide/Ni-bd"/>
</dbReference>
<dbReference type="InterPro" id="IPR000914">
    <property type="entry name" value="SBP_5_dom"/>
</dbReference>
<evidence type="ECO:0000313" key="7">
    <source>
        <dbReference type="EMBL" id="GAA4696455.1"/>
    </source>
</evidence>
<comment type="similarity">
    <text evidence="2">Belongs to the bacterial solute-binding protein 5 family.</text>
</comment>
<dbReference type="PANTHER" id="PTHR30290:SF9">
    <property type="entry name" value="OLIGOPEPTIDE-BINDING PROTEIN APPA"/>
    <property type="match status" value="1"/>
</dbReference>
<dbReference type="PROSITE" id="PS01040">
    <property type="entry name" value="SBP_BACTERIAL_5"/>
    <property type="match status" value="1"/>
</dbReference>
<evidence type="ECO:0000259" key="6">
    <source>
        <dbReference type="Pfam" id="PF00496"/>
    </source>
</evidence>
<proteinExistence type="inferred from homology"/>
<dbReference type="Gene3D" id="3.40.190.10">
    <property type="entry name" value="Periplasmic binding protein-like II"/>
    <property type="match status" value="1"/>
</dbReference>
<dbReference type="PROSITE" id="PS51257">
    <property type="entry name" value="PROKAR_LIPOPROTEIN"/>
    <property type="match status" value="1"/>
</dbReference>
<dbReference type="InterPro" id="IPR023765">
    <property type="entry name" value="SBP_5_CS"/>
</dbReference>
<evidence type="ECO:0000256" key="4">
    <source>
        <dbReference type="ARBA" id="ARBA00022729"/>
    </source>
</evidence>
<dbReference type="Gene3D" id="3.90.76.10">
    <property type="entry name" value="Dipeptide-binding Protein, Domain 1"/>
    <property type="match status" value="1"/>
</dbReference>